<keyword evidence="3" id="KW-1185">Reference proteome</keyword>
<gene>
    <name evidence="2" type="ORF">Cha6605_5975</name>
</gene>
<dbReference type="Pfam" id="PF23859">
    <property type="entry name" value="DpdA"/>
    <property type="match status" value="1"/>
</dbReference>
<protein>
    <recommendedName>
        <fullName evidence="1">DeoxyPurine in DNA protein A domain-containing protein</fullName>
    </recommendedName>
</protein>
<geneLocation type="plasmid" evidence="2 3">
    <name>pCHA6605.01</name>
</geneLocation>
<proteinExistence type="predicted"/>
<dbReference type="InterPro" id="IPR055645">
    <property type="entry name" value="DpdA"/>
</dbReference>
<dbReference type="KEGG" id="cmp:Cha6605_5975"/>
<evidence type="ECO:0000313" key="3">
    <source>
        <dbReference type="Proteomes" id="UP000010366"/>
    </source>
</evidence>
<organism evidence="2 3">
    <name type="scientific">Chamaesiphon minutus (strain ATCC 27169 / PCC 6605)</name>
    <dbReference type="NCBI Taxonomy" id="1173020"/>
    <lineage>
        <taxon>Bacteria</taxon>
        <taxon>Bacillati</taxon>
        <taxon>Cyanobacteriota</taxon>
        <taxon>Cyanophyceae</taxon>
        <taxon>Gomontiellales</taxon>
        <taxon>Chamaesiphonaceae</taxon>
        <taxon>Chamaesiphon</taxon>
    </lineage>
</organism>
<dbReference type="OrthoDB" id="428709at2"/>
<dbReference type="EMBL" id="CP003601">
    <property type="protein sequence ID" value="AFY96820.1"/>
    <property type="molecule type" value="Genomic_DNA"/>
</dbReference>
<accession>K9UPU7</accession>
<evidence type="ECO:0000313" key="2">
    <source>
        <dbReference type="EMBL" id="AFY96820.1"/>
    </source>
</evidence>
<dbReference type="HOGENOM" id="CLU_1109858_0_0_3"/>
<dbReference type="Proteomes" id="UP000010366">
    <property type="component" value="Plasmid pCHA6605.01"/>
</dbReference>
<keyword evidence="2" id="KW-0614">Plasmid</keyword>
<name>K9UPU7_CHAP6</name>
<evidence type="ECO:0000259" key="1">
    <source>
        <dbReference type="Pfam" id="PF23859"/>
    </source>
</evidence>
<dbReference type="RefSeq" id="WP_015328711.1">
    <property type="nucleotide sequence ID" value="NC_020053.1"/>
</dbReference>
<reference evidence="2 3" key="1">
    <citation type="submission" date="2012-05" db="EMBL/GenBank/DDBJ databases">
        <title>Noncontiguous Finished plasmid 1 of genome of Chamaesiphon sp. PCC 6605.</title>
        <authorList>
            <consortium name="US DOE Joint Genome Institute"/>
            <person name="Gugger M."/>
            <person name="Coursin T."/>
            <person name="Rippka R."/>
            <person name="Tandeau De Marsac N."/>
            <person name="Huntemann M."/>
            <person name="Wei C.-L."/>
            <person name="Han J."/>
            <person name="Detter J.C."/>
            <person name="Han C."/>
            <person name="Tapia R."/>
            <person name="Chen A."/>
            <person name="Kyrpides N."/>
            <person name="Mavromatis K."/>
            <person name="Markowitz V."/>
            <person name="Szeto E."/>
            <person name="Ivanova N."/>
            <person name="Pagani I."/>
            <person name="Pati A."/>
            <person name="Goodwin L."/>
            <person name="Nordberg H.P."/>
            <person name="Cantor M.N."/>
            <person name="Hua S.X."/>
            <person name="Woyke T."/>
            <person name="Kerfeld C.A."/>
        </authorList>
    </citation>
    <scope>NUCLEOTIDE SEQUENCE [LARGE SCALE GENOMIC DNA]</scope>
    <source>
        <strain evidence="3">ATCC 27169 / PCC 6605</strain>
        <plasmid evidence="3">Plasmid pCHA6605.01</plasmid>
    </source>
</reference>
<feature type="domain" description="DeoxyPurine in DNA protein A" evidence="1">
    <location>
        <begin position="2"/>
        <end position="236"/>
    </location>
</feature>
<dbReference type="AlphaFoldDB" id="K9UPU7"/>
<sequence length="250" mass="28574">MQHFYSGWHQINSGESGTKHFPRCLVSASRLQSRRSLFPIQNWILDCGTYSRFHSHGQHLPIDIYVALVKTWQHHGCLDAWVSQDWLCHRAILKITNMSIYQHQQLTIDRYDRLLNCNLSAYLMPVLQGDRPIDYVCHLEDYGDRLALGQWVGVGSIAHLPPKQIAQILLQIKSERPDLRLHGFGVKLRALAQPLIWDLLYSADSAAAGLYRGNGQLKYCDSNNPLTAVTYAANIREPNPTIFRQITISK</sequence>
<dbReference type="eggNOG" id="ENOG5033BCC">
    <property type="taxonomic scope" value="Bacteria"/>
</dbReference>